<reference evidence="8 9" key="1">
    <citation type="submission" date="2019-05" db="EMBL/GenBank/DDBJ databases">
        <authorList>
            <person name="Lee S.D."/>
        </authorList>
    </citation>
    <scope>NUCLEOTIDE SEQUENCE [LARGE SCALE GENOMIC DNA]</scope>
    <source>
        <strain evidence="8 9">C5-26</strain>
    </source>
</reference>
<keyword evidence="9" id="KW-1185">Reference proteome</keyword>
<name>A0A563DYB5_9MICO</name>
<evidence type="ECO:0000256" key="2">
    <source>
        <dbReference type="ARBA" id="ARBA00022475"/>
    </source>
</evidence>
<evidence type="ECO:0000256" key="1">
    <source>
        <dbReference type="ARBA" id="ARBA00004651"/>
    </source>
</evidence>
<feature type="transmembrane region" description="Helical" evidence="6">
    <location>
        <begin position="287"/>
        <end position="305"/>
    </location>
</feature>
<feature type="transmembrane region" description="Helical" evidence="6">
    <location>
        <begin position="228"/>
        <end position="249"/>
    </location>
</feature>
<evidence type="ECO:0000256" key="4">
    <source>
        <dbReference type="ARBA" id="ARBA00022989"/>
    </source>
</evidence>
<feature type="transmembrane region" description="Helical" evidence="6">
    <location>
        <begin position="255"/>
        <end position="275"/>
    </location>
</feature>
<dbReference type="RefSeq" id="WP_146318086.1">
    <property type="nucleotide sequence ID" value="NZ_VCQV01000023.1"/>
</dbReference>
<keyword evidence="4 6" id="KW-1133">Transmembrane helix</keyword>
<dbReference type="CDD" id="cd06173">
    <property type="entry name" value="MFS_MefA_like"/>
    <property type="match status" value="1"/>
</dbReference>
<accession>A0A563DYB5</accession>
<dbReference type="InterPro" id="IPR020846">
    <property type="entry name" value="MFS_dom"/>
</dbReference>
<keyword evidence="2" id="KW-1003">Cell membrane</keyword>
<evidence type="ECO:0000256" key="5">
    <source>
        <dbReference type="ARBA" id="ARBA00023136"/>
    </source>
</evidence>
<gene>
    <name evidence="8" type="ORF">FGL98_15580</name>
</gene>
<dbReference type="Pfam" id="PF07690">
    <property type="entry name" value="MFS_1"/>
    <property type="match status" value="1"/>
</dbReference>
<dbReference type="InterPro" id="IPR036259">
    <property type="entry name" value="MFS_trans_sf"/>
</dbReference>
<evidence type="ECO:0000313" key="9">
    <source>
        <dbReference type="Proteomes" id="UP000320244"/>
    </source>
</evidence>
<feature type="transmembrane region" description="Helical" evidence="6">
    <location>
        <begin position="375"/>
        <end position="393"/>
    </location>
</feature>
<keyword evidence="3 6" id="KW-0812">Transmembrane</keyword>
<organism evidence="8 9">
    <name type="scientific">Leekyejoonella antrihumi</name>
    <dbReference type="NCBI Taxonomy" id="1660198"/>
    <lineage>
        <taxon>Bacteria</taxon>
        <taxon>Bacillati</taxon>
        <taxon>Actinomycetota</taxon>
        <taxon>Actinomycetes</taxon>
        <taxon>Micrococcales</taxon>
        <taxon>Dermacoccaceae</taxon>
        <taxon>Leekyejoonella</taxon>
    </lineage>
</organism>
<dbReference type="OrthoDB" id="9815525at2"/>
<comment type="caution">
    <text evidence="8">The sequence shown here is derived from an EMBL/GenBank/DDBJ whole genome shotgun (WGS) entry which is preliminary data.</text>
</comment>
<feature type="transmembrane region" description="Helical" evidence="6">
    <location>
        <begin position="311"/>
        <end position="331"/>
    </location>
</feature>
<dbReference type="PANTHER" id="PTHR23513">
    <property type="entry name" value="INTEGRAL MEMBRANE EFFLUX PROTEIN-RELATED"/>
    <property type="match status" value="1"/>
</dbReference>
<comment type="subcellular location">
    <subcellularLocation>
        <location evidence="1">Cell membrane</location>
        <topology evidence="1">Multi-pass membrane protein</topology>
    </subcellularLocation>
</comment>
<dbReference type="InterPro" id="IPR011701">
    <property type="entry name" value="MFS"/>
</dbReference>
<feature type="domain" description="Major facilitator superfamily (MFS) profile" evidence="7">
    <location>
        <begin position="1"/>
        <end position="399"/>
    </location>
</feature>
<evidence type="ECO:0000313" key="8">
    <source>
        <dbReference type="EMBL" id="TWP34962.1"/>
    </source>
</evidence>
<keyword evidence="5 6" id="KW-0472">Membrane</keyword>
<reference evidence="8 9" key="2">
    <citation type="submission" date="2019-08" db="EMBL/GenBank/DDBJ databases">
        <title>Jejuicoccus antrihumi gen. nov., sp. nov., a new member of the family Dermacoccaceae isolated from a cave.</title>
        <authorList>
            <person name="Schumann P."/>
            <person name="Kim I.S."/>
        </authorList>
    </citation>
    <scope>NUCLEOTIDE SEQUENCE [LARGE SCALE GENOMIC DNA]</scope>
    <source>
        <strain evidence="8 9">C5-26</strain>
    </source>
</reference>
<dbReference type="EMBL" id="VCQV01000023">
    <property type="protein sequence ID" value="TWP34962.1"/>
    <property type="molecule type" value="Genomic_DNA"/>
</dbReference>
<dbReference type="AlphaFoldDB" id="A0A563DYB5"/>
<evidence type="ECO:0000256" key="3">
    <source>
        <dbReference type="ARBA" id="ARBA00022692"/>
    </source>
</evidence>
<feature type="transmembrane region" description="Helical" evidence="6">
    <location>
        <begin position="351"/>
        <end position="369"/>
    </location>
</feature>
<dbReference type="PANTHER" id="PTHR23513:SF6">
    <property type="entry name" value="MAJOR FACILITATOR SUPERFAMILY ASSOCIATED DOMAIN-CONTAINING PROTEIN"/>
    <property type="match status" value="1"/>
</dbReference>
<protein>
    <submittedName>
        <fullName evidence="8">MFS transporter</fullName>
    </submittedName>
</protein>
<feature type="transmembrane region" description="Helical" evidence="6">
    <location>
        <begin position="78"/>
        <end position="98"/>
    </location>
</feature>
<dbReference type="GO" id="GO:0005886">
    <property type="term" value="C:plasma membrane"/>
    <property type="evidence" value="ECO:0007669"/>
    <property type="project" value="UniProtKB-SubCell"/>
</dbReference>
<proteinExistence type="predicted"/>
<dbReference type="PROSITE" id="PS50850">
    <property type="entry name" value="MFS"/>
    <property type="match status" value="1"/>
</dbReference>
<dbReference type="Proteomes" id="UP000320244">
    <property type="component" value="Unassembled WGS sequence"/>
</dbReference>
<evidence type="ECO:0000259" key="7">
    <source>
        <dbReference type="PROSITE" id="PS50850"/>
    </source>
</evidence>
<feature type="transmembrane region" description="Helical" evidence="6">
    <location>
        <begin position="104"/>
        <end position="122"/>
    </location>
</feature>
<dbReference type="GO" id="GO:0022857">
    <property type="term" value="F:transmembrane transporter activity"/>
    <property type="evidence" value="ECO:0007669"/>
    <property type="project" value="InterPro"/>
</dbReference>
<feature type="transmembrane region" description="Helical" evidence="6">
    <location>
        <begin position="45"/>
        <end position="66"/>
    </location>
</feature>
<evidence type="ECO:0000256" key="6">
    <source>
        <dbReference type="SAM" id="Phobius"/>
    </source>
</evidence>
<dbReference type="SUPFAM" id="SSF103473">
    <property type="entry name" value="MFS general substrate transporter"/>
    <property type="match status" value="1"/>
</dbReference>
<sequence>MTGYRELSHNRDFTILWAGETVSELGSRMSLFVFPLLAYQLSHSALVASIAETAYLLGMLLTMLPAGVLADRMHRGHLMRIASGNGVLLYASLAIAGALHHLTITHLVIVGLLAGAGAGTFAPAETSALRSVVPNDQLPTAMSQNQARQHIASLLGGPVGGALMGLVRWLPFAVDAISYAVSFVTLGRIRTDLSAPHHDGARPRVRDDLKEGFRFVWASRFLRTLTTWAAMVNLVINALFFVAVLRLLQAGFHPATIGLVDAAAGVAGIVGAVLAPRIIDTFATGRLTVMVAWSMVPLTVPMIFWNNPLVVALAIGCSLFLNPAGNAGIGAYRMALTPDRMQGRVASASQFAAMAIMPLAPLAGGALLSGLGGPAAMAGLATSAAACALVVTLSRTVRSVPRPAVWRAELESAPKSPLTSPAGVEVAS</sequence>
<dbReference type="Gene3D" id="1.20.1250.20">
    <property type="entry name" value="MFS general substrate transporter like domains"/>
    <property type="match status" value="1"/>
</dbReference>